<dbReference type="AlphaFoldDB" id="A0A8B3DR80"/>
<dbReference type="EMBL" id="QOUW02000007">
    <property type="protein sequence ID" value="RIW17844.1"/>
    <property type="molecule type" value="Genomic_DNA"/>
</dbReference>
<dbReference type="RefSeq" id="WP_114091642.1">
    <property type="nucleotide sequence ID" value="NZ_QOUW02000007.1"/>
</dbReference>
<name>A0A8B3DR80_VIBHA</name>
<protein>
    <submittedName>
        <fullName evidence="1">Uncharacterized protein</fullName>
    </submittedName>
</protein>
<organism evidence="1 2">
    <name type="scientific">Vibrio harveyi</name>
    <name type="common">Beneckea harveyi</name>
    <dbReference type="NCBI Taxonomy" id="669"/>
    <lineage>
        <taxon>Bacteria</taxon>
        <taxon>Pseudomonadati</taxon>
        <taxon>Pseudomonadota</taxon>
        <taxon>Gammaproteobacteria</taxon>
        <taxon>Vibrionales</taxon>
        <taxon>Vibrionaceae</taxon>
        <taxon>Vibrio</taxon>
    </lineage>
</organism>
<accession>A0A8B3DR80</accession>
<comment type="caution">
    <text evidence="1">The sequence shown here is derived from an EMBL/GenBank/DDBJ whole genome shotgun (WGS) entry which is preliminary data.</text>
</comment>
<proteinExistence type="predicted"/>
<sequence length="106" mass="11771">MSDNQDLHNQLIKLGDMIGDGLHLEPDGKWISQEYRRVAKALGYPVSPSRKSNVAGINEAMKEALKTAKCQCGGKLKQTRSGSYRAKCIAPNCTNKYQFKSKRVKA</sequence>
<dbReference type="Proteomes" id="UP000253437">
    <property type="component" value="Unassembled WGS sequence"/>
</dbReference>
<evidence type="ECO:0000313" key="2">
    <source>
        <dbReference type="Proteomes" id="UP000253437"/>
    </source>
</evidence>
<gene>
    <name evidence="1" type="ORF">DS957_003480</name>
</gene>
<evidence type="ECO:0000313" key="1">
    <source>
        <dbReference type="EMBL" id="RIW17844.1"/>
    </source>
</evidence>
<reference evidence="1 2" key="1">
    <citation type="submission" date="2018-08" db="EMBL/GenBank/DDBJ databases">
        <title>Vibrio harveyi strains pathogenic to white snook Centropomus viridis Lockington (1877) and potential probiotic bacteria.</title>
        <authorList>
            <person name="Soto-Rodriguez S."/>
            <person name="Gomez-Gil B."/>
            <person name="Lozano-Olvera R."/>
        </authorList>
    </citation>
    <scope>NUCLEOTIDE SEQUENCE [LARGE SCALE GENOMIC DNA]</scope>
    <source>
        <strain evidence="1 2">CAIM 1508</strain>
    </source>
</reference>